<dbReference type="AlphaFoldDB" id="A0AAW1TTN5"/>
<keyword evidence="1" id="KW-0175">Coiled coil</keyword>
<reference evidence="3 4" key="1">
    <citation type="submission" date="2023-03" db="EMBL/GenBank/DDBJ databases">
        <title>Genome insight into feeding habits of ladybird beetles.</title>
        <authorList>
            <person name="Li H.-S."/>
            <person name="Huang Y.-H."/>
            <person name="Pang H."/>
        </authorList>
    </citation>
    <scope>NUCLEOTIDE SEQUENCE [LARGE SCALE GENOMIC DNA]</scope>
    <source>
        <strain evidence="3">SYSU_2023b</strain>
        <tissue evidence="3">Whole body</tissue>
    </source>
</reference>
<comment type="caution">
    <text evidence="3">The sequence shown here is derived from an EMBL/GenBank/DDBJ whole genome shotgun (WGS) entry which is preliminary data.</text>
</comment>
<evidence type="ECO:0000313" key="3">
    <source>
        <dbReference type="EMBL" id="KAK9874931.1"/>
    </source>
</evidence>
<evidence type="ECO:0000256" key="2">
    <source>
        <dbReference type="SAM" id="MobiDB-lite"/>
    </source>
</evidence>
<dbReference type="SUPFAM" id="SSF57997">
    <property type="entry name" value="Tropomyosin"/>
    <property type="match status" value="1"/>
</dbReference>
<dbReference type="Proteomes" id="UP001431783">
    <property type="component" value="Unassembled WGS sequence"/>
</dbReference>
<evidence type="ECO:0000313" key="4">
    <source>
        <dbReference type="Proteomes" id="UP001431783"/>
    </source>
</evidence>
<protein>
    <submittedName>
        <fullName evidence="3">Uncharacterized protein</fullName>
    </submittedName>
</protein>
<feature type="region of interest" description="Disordered" evidence="2">
    <location>
        <begin position="1"/>
        <end position="38"/>
    </location>
</feature>
<sequence length="407" mass="48168">MADSPKMVAGDGDGIKQNIIRYHTPSSKKYPSPIKKNEPKFSNELALKGIHGSHKSKKSYKRRNAETMTVDTPSRVTKRKPMNYIHDKVANIYCSPRFSAQTIVSKNAAGRKIFKYLLLKSWRRSRSVRKELSLALKNRDEKLTQLDMQIDVLQNLRKLESARREETHKKYQELQKDLDQLVEENKSLKEDIESIRKECFAKVKELNEKNQQLNNYKNIFDEKQQSLRVLKEKLDKEKEKFKRCSTERKNSTEQNVKLENTLNILKEKVENLTNQIQLLQNSKHSLENALEKSEKMCENYADKLRKQSLLEETYKSKIEEYEKEKMEMDREMKNLQMHLDIAHYEYSHMKSRNDDIEKDILDISRKLDDEKEKSPWNLMKKGVSSTYFAFKYLANLMLPAIQSNLRY</sequence>
<proteinExistence type="predicted"/>
<organism evidence="3 4">
    <name type="scientific">Henosepilachna vigintioctopunctata</name>
    <dbReference type="NCBI Taxonomy" id="420089"/>
    <lineage>
        <taxon>Eukaryota</taxon>
        <taxon>Metazoa</taxon>
        <taxon>Ecdysozoa</taxon>
        <taxon>Arthropoda</taxon>
        <taxon>Hexapoda</taxon>
        <taxon>Insecta</taxon>
        <taxon>Pterygota</taxon>
        <taxon>Neoptera</taxon>
        <taxon>Endopterygota</taxon>
        <taxon>Coleoptera</taxon>
        <taxon>Polyphaga</taxon>
        <taxon>Cucujiformia</taxon>
        <taxon>Coccinelloidea</taxon>
        <taxon>Coccinellidae</taxon>
        <taxon>Epilachninae</taxon>
        <taxon>Epilachnini</taxon>
        <taxon>Henosepilachna</taxon>
    </lineage>
</organism>
<dbReference type="EMBL" id="JARQZJ010000032">
    <property type="protein sequence ID" value="KAK9874931.1"/>
    <property type="molecule type" value="Genomic_DNA"/>
</dbReference>
<feature type="compositionally biased region" description="Low complexity" evidence="2">
    <location>
        <begin position="25"/>
        <end position="34"/>
    </location>
</feature>
<feature type="coiled-coil region" evidence="1">
    <location>
        <begin position="164"/>
        <end position="373"/>
    </location>
</feature>
<keyword evidence="4" id="KW-1185">Reference proteome</keyword>
<evidence type="ECO:0000256" key="1">
    <source>
        <dbReference type="SAM" id="Coils"/>
    </source>
</evidence>
<name>A0AAW1TTN5_9CUCU</name>
<accession>A0AAW1TTN5</accession>
<gene>
    <name evidence="3" type="ORF">WA026_005747</name>
</gene>